<organism evidence="1 2">
    <name type="scientific">Brachionus plicatilis</name>
    <name type="common">Marine rotifer</name>
    <name type="synonym">Brachionus muelleri</name>
    <dbReference type="NCBI Taxonomy" id="10195"/>
    <lineage>
        <taxon>Eukaryota</taxon>
        <taxon>Metazoa</taxon>
        <taxon>Spiralia</taxon>
        <taxon>Gnathifera</taxon>
        <taxon>Rotifera</taxon>
        <taxon>Eurotatoria</taxon>
        <taxon>Monogononta</taxon>
        <taxon>Pseudotrocha</taxon>
        <taxon>Ploima</taxon>
        <taxon>Brachionidae</taxon>
        <taxon>Brachionus</taxon>
    </lineage>
</organism>
<evidence type="ECO:0000313" key="1">
    <source>
        <dbReference type="EMBL" id="RNA10412.1"/>
    </source>
</evidence>
<evidence type="ECO:0000313" key="2">
    <source>
        <dbReference type="Proteomes" id="UP000276133"/>
    </source>
</evidence>
<gene>
    <name evidence="1" type="ORF">BpHYR1_010821</name>
</gene>
<name>A0A3M7QGR0_BRAPC</name>
<keyword evidence="2" id="KW-1185">Reference proteome</keyword>
<proteinExistence type="predicted"/>
<dbReference type="AlphaFoldDB" id="A0A3M7QGR0"/>
<sequence length="69" mass="7935">MIKCSIKNFDHKLQHASVFTFCTPQKEICSKKDKKINTNYKNSHSNYMQKNVNQGNIKKASIIGICESK</sequence>
<comment type="caution">
    <text evidence="1">The sequence shown here is derived from an EMBL/GenBank/DDBJ whole genome shotgun (WGS) entry which is preliminary data.</text>
</comment>
<protein>
    <submittedName>
        <fullName evidence="1">Uncharacterized protein</fullName>
    </submittedName>
</protein>
<accession>A0A3M7QGR0</accession>
<reference evidence="1 2" key="1">
    <citation type="journal article" date="2018" name="Sci. Rep.">
        <title>Genomic signatures of local adaptation to the degree of environmental predictability in rotifers.</title>
        <authorList>
            <person name="Franch-Gras L."/>
            <person name="Hahn C."/>
            <person name="Garcia-Roger E.M."/>
            <person name="Carmona M.J."/>
            <person name="Serra M."/>
            <person name="Gomez A."/>
        </authorList>
    </citation>
    <scope>NUCLEOTIDE SEQUENCE [LARGE SCALE GENOMIC DNA]</scope>
    <source>
        <strain evidence="1">HYR1</strain>
    </source>
</reference>
<dbReference type="EMBL" id="REGN01006216">
    <property type="protein sequence ID" value="RNA10412.1"/>
    <property type="molecule type" value="Genomic_DNA"/>
</dbReference>
<dbReference type="Proteomes" id="UP000276133">
    <property type="component" value="Unassembled WGS sequence"/>
</dbReference>